<reference evidence="1" key="1">
    <citation type="journal article" date="2022" name="Int. J. Syst. Evol. Microbiol.">
        <title>Apilactobacillus apisilvae sp. nov., Nicolia spurrieriana gen. nov. sp. nov., Bombilactobacillus folatiphilus sp. nov. and Bombilactobacillus thymidiniphilus sp. nov., four new lactic acid bacterial isolates from stingless bees Tetragonula carbonaria and Austroplebeia australis.</title>
        <authorList>
            <person name="Oliphant S.A."/>
            <person name="Watson-Haigh N.S."/>
            <person name="Sumby K.M."/>
            <person name="Gardner J."/>
            <person name="Groom S."/>
            <person name="Jiranek V."/>
        </authorList>
    </citation>
    <scope>NUCLEOTIDE SEQUENCE</scope>
    <source>
        <strain evidence="1">SGEP1_A5</strain>
    </source>
</reference>
<dbReference type="KEGG" id="lbe:MOO44_04135"/>
<name>A0A976RTC3_9LACO</name>
<gene>
    <name evidence="1" type="ORF">MOO44_04135</name>
</gene>
<dbReference type="Proteomes" id="UP000831181">
    <property type="component" value="Chromosome"/>
</dbReference>
<evidence type="ECO:0000313" key="2">
    <source>
        <dbReference type="Proteomes" id="UP000831181"/>
    </source>
</evidence>
<keyword evidence="2" id="KW-1185">Reference proteome</keyword>
<organism evidence="1 2">
    <name type="scientific">Nicoliella spurrieriana</name>
    <dbReference type="NCBI Taxonomy" id="2925830"/>
    <lineage>
        <taxon>Bacteria</taxon>
        <taxon>Bacillati</taxon>
        <taxon>Bacillota</taxon>
        <taxon>Bacilli</taxon>
        <taxon>Lactobacillales</taxon>
        <taxon>Lactobacillaceae</taxon>
        <taxon>Nicoliella</taxon>
    </lineage>
</organism>
<dbReference type="AlphaFoldDB" id="A0A976RTC3"/>
<dbReference type="RefSeq" id="WP_260117155.1">
    <property type="nucleotide sequence ID" value="NZ_CP093361.1"/>
</dbReference>
<evidence type="ECO:0000313" key="1">
    <source>
        <dbReference type="EMBL" id="UQS87349.1"/>
    </source>
</evidence>
<protein>
    <submittedName>
        <fullName evidence="1">Uncharacterized protein</fullName>
    </submittedName>
</protein>
<accession>A0A976RTC3</accession>
<proteinExistence type="predicted"/>
<sequence>MKAAQFPHAKINSDYDATNILNYKHQMGLTTGIETVIAARKDLGVGKWMVQPYMIGALEQRVVLSFEPYGVVIIGMDINGHFNNQNEFINQRDFASIQIKQKLNYTQLSIKLAEQLLVFNCYELRPKTTYQSDNVNHIQIIIDKYQK</sequence>
<dbReference type="EMBL" id="CP093361">
    <property type="protein sequence ID" value="UQS87349.1"/>
    <property type="molecule type" value="Genomic_DNA"/>
</dbReference>